<proteinExistence type="predicted"/>
<gene>
    <name evidence="1" type="ORF">EPI11_15790</name>
</gene>
<sequence>MKNTILIIAVFLVFTKTVFAQVYNAGKSKEWVSQSEDSEGSEYKIDLVENLKAYDFAKIWQDNKYPVLGIIGENYQRLSIRYISIIQDNENQNVYFVYGKSKVKNNICEFQGKIELIQNYKQKENISANYKSEGYIVANCIFYEKSAQSHSGYFKGVLKTYYAINKNDILEYPDDGDEPDTNCNNGFVGVWTDYKTKKSKPAHWGADFVPLSTDLNVTSAVGDFIPNVKYQNNGWQSTNNNWKIDSPQNWWK</sequence>
<organism evidence="1 2">
    <name type="scientific">Flavobacterium cerinum</name>
    <dbReference type="NCBI Taxonomy" id="2502784"/>
    <lineage>
        <taxon>Bacteria</taxon>
        <taxon>Pseudomonadati</taxon>
        <taxon>Bacteroidota</taxon>
        <taxon>Flavobacteriia</taxon>
        <taxon>Flavobacteriales</taxon>
        <taxon>Flavobacteriaceae</taxon>
        <taxon>Flavobacterium</taxon>
    </lineage>
</organism>
<evidence type="ECO:0000313" key="1">
    <source>
        <dbReference type="EMBL" id="RWW92368.1"/>
    </source>
</evidence>
<dbReference type="EMBL" id="SBII01000012">
    <property type="protein sequence ID" value="RWW92368.1"/>
    <property type="molecule type" value="Genomic_DNA"/>
</dbReference>
<dbReference type="Proteomes" id="UP000287527">
    <property type="component" value="Unassembled WGS sequence"/>
</dbReference>
<name>A0A3S3QUB9_9FLAO</name>
<comment type="caution">
    <text evidence="1">The sequence shown here is derived from an EMBL/GenBank/DDBJ whole genome shotgun (WGS) entry which is preliminary data.</text>
</comment>
<dbReference type="RefSeq" id="WP_128390949.1">
    <property type="nucleotide sequence ID" value="NZ_SBII01000012.1"/>
</dbReference>
<dbReference type="AlphaFoldDB" id="A0A3S3QUB9"/>
<evidence type="ECO:0000313" key="2">
    <source>
        <dbReference type="Proteomes" id="UP000287527"/>
    </source>
</evidence>
<protein>
    <submittedName>
        <fullName evidence="1">Uncharacterized protein</fullName>
    </submittedName>
</protein>
<reference evidence="1 2" key="1">
    <citation type="submission" date="2019-01" db="EMBL/GenBank/DDBJ databases">
        <title>Flavobacterium sp. nov.,isolated from freshwater.</title>
        <authorList>
            <person name="Zhang R."/>
            <person name="Du Z.-J."/>
        </authorList>
    </citation>
    <scope>NUCLEOTIDE SEQUENCE [LARGE SCALE GENOMIC DNA]</scope>
    <source>
        <strain evidence="1 2">1E403</strain>
    </source>
</reference>
<keyword evidence="2" id="KW-1185">Reference proteome</keyword>
<dbReference type="OrthoDB" id="880022at2"/>
<accession>A0A3S3QUB9</accession>